<keyword evidence="3" id="KW-0067">ATP-binding</keyword>
<proteinExistence type="predicted"/>
<dbReference type="EMBL" id="CP040558">
    <property type="protein sequence ID" value="QCU74031.1"/>
    <property type="molecule type" value="Genomic_DNA"/>
</dbReference>
<dbReference type="GO" id="GO:0004672">
    <property type="term" value="F:protein kinase activity"/>
    <property type="evidence" value="ECO:0007669"/>
    <property type="project" value="InterPro"/>
</dbReference>
<keyword evidence="2" id="KW-0677">Repeat</keyword>
<dbReference type="SMART" id="SM00364">
    <property type="entry name" value="LRR_BAC"/>
    <property type="match status" value="3"/>
</dbReference>
<dbReference type="Pfam" id="PF00069">
    <property type="entry name" value="Pkinase"/>
    <property type="match status" value="1"/>
</dbReference>
<reference evidence="5 6" key="1">
    <citation type="submission" date="2019-05" db="EMBL/GenBank/DDBJ databases">
        <title>Complete genome sequence of Pseudoalteromonas sp. 16-SW-7(T) isolated from the Okhotsk Sea, Russia.</title>
        <authorList>
            <person name="Nguyen T.H."/>
            <person name="Nedashkovskaya O.I."/>
            <person name="Kim S.-G."/>
        </authorList>
    </citation>
    <scope>NUCLEOTIDE SEQUENCE [LARGE SCALE GENOMIC DNA]</scope>
    <source>
        <strain evidence="5 6">16-SW-7</strain>
    </source>
</reference>
<accession>A0A4P9IZR8</accession>
<dbReference type="GO" id="GO:0005737">
    <property type="term" value="C:cytoplasm"/>
    <property type="evidence" value="ECO:0007669"/>
    <property type="project" value="TreeGrafter"/>
</dbReference>
<dbReference type="InterPro" id="IPR032675">
    <property type="entry name" value="LRR_dom_sf"/>
</dbReference>
<dbReference type="InterPro" id="IPR003591">
    <property type="entry name" value="Leu-rich_rpt_typical-subtyp"/>
</dbReference>
<dbReference type="Pfam" id="PF13855">
    <property type="entry name" value="LRR_8"/>
    <property type="match status" value="2"/>
</dbReference>
<dbReference type="PANTHER" id="PTHR48051:SF1">
    <property type="entry name" value="RAS SUPPRESSOR PROTEIN 1"/>
    <property type="match status" value="1"/>
</dbReference>
<dbReference type="InterPro" id="IPR011009">
    <property type="entry name" value="Kinase-like_dom_sf"/>
</dbReference>
<evidence type="ECO:0000313" key="5">
    <source>
        <dbReference type="EMBL" id="QCU74031.1"/>
    </source>
</evidence>
<feature type="domain" description="Protein kinase" evidence="4">
    <location>
        <begin position="216"/>
        <end position="440"/>
    </location>
</feature>
<feature type="binding site" evidence="3">
    <location>
        <position position="243"/>
    </location>
    <ligand>
        <name>ATP</name>
        <dbReference type="ChEBI" id="CHEBI:30616"/>
    </ligand>
</feature>
<keyword evidence="5" id="KW-0808">Transferase</keyword>
<sequence length="440" mass="48741">MLAFSFLEHGINMNSLKELKSGKLVGATRLQLVEELTTFPEEIFSLADTLEVLDLSNNNLSTLPDEFACLTHLKRVFLSFNQFKHIPKVLAKCPALIMVAFKGNQISEFALNSLPKNIEWLILTDNTLSELPEDFGNYTQLKKLALAGNQLKQLPSSMAQCKNLELVRLSANNLTHVDNWLFELPKLAWLAFAGNDFNKAQCLTKSCLENKPLNDYTLSHVIGQGASGVIHLAQAADSAVAIKLFKGAITSDGYPLDEVNCCLQAGDHANLIKVLAYIEQSDQLGLVMELIDKSFANLGLPPSLETCTRDTFNDDCHYSTHAILKIAQQMVSTLHHLHICKVSHGDVYAHNTMINKDADVLFGDFGAATNLAMLSDYQQKQIELIEVRALGCLIEDLLGTVPSDDRQSELFVKMSDMAKCAMQPTLNQRPTFTELLAELK</sequence>
<keyword evidence="1" id="KW-0433">Leucine-rich repeat</keyword>
<evidence type="ECO:0000256" key="1">
    <source>
        <dbReference type="ARBA" id="ARBA00022614"/>
    </source>
</evidence>
<evidence type="ECO:0000256" key="3">
    <source>
        <dbReference type="PROSITE-ProRule" id="PRU10141"/>
    </source>
</evidence>
<dbReference type="RefSeq" id="WP_138488977.1">
    <property type="nucleotide sequence ID" value="NZ_CP040558.1"/>
</dbReference>
<dbReference type="GO" id="GO:0005524">
    <property type="term" value="F:ATP binding"/>
    <property type="evidence" value="ECO:0007669"/>
    <property type="project" value="UniProtKB-UniRule"/>
</dbReference>
<dbReference type="Gene3D" id="3.80.10.10">
    <property type="entry name" value="Ribonuclease Inhibitor"/>
    <property type="match status" value="2"/>
</dbReference>
<dbReference type="PANTHER" id="PTHR48051">
    <property type="match status" value="1"/>
</dbReference>
<dbReference type="InterPro" id="IPR017441">
    <property type="entry name" value="Protein_kinase_ATP_BS"/>
</dbReference>
<organism evidence="5 6">
    <name type="scientific">Pseudoalteromonas distincta</name>
    <dbReference type="NCBI Taxonomy" id="77608"/>
    <lineage>
        <taxon>Bacteria</taxon>
        <taxon>Pseudomonadati</taxon>
        <taxon>Pseudomonadota</taxon>
        <taxon>Gammaproteobacteria</taxon>
        <taxon>Alteromonadales</taxon>
        <taxon>Pseudoalteromonadaceae</taxon>
        <taxon>Pseudoalteromonas</taxon>
    </lineage>
</organism>
<dbReference type="Gene3D" id="1.10.510.10">
    <property type="entry name" value="Transferase(Phosphotransferase) domain 1"/>
    <property type="match status" value="1"/>
</dbReference>
<dbReference type="SUPFAM" id="SSF56112">
    <property type="entry name" value="Protein kinase-like (PK-like)"/>
    <property type="match status" value="1"/>
</dbReference>
<dbReference type="PROSITE" id="PS50011">
    <property type="entry name" value="PROTEIN_KINASE_DOM"/>
    <property type="match status" value="1"/>
</dbReference>
<dbReference type="Proteomes" id="UP000310065">
    <property type="component" value="Chromosome L1"/>
</dbReference>
<keyword evidence="3" id="KW-0547">Nucleotide-binding</keyword>
<evidence type="ECO:0000259" key="4">
    <source>
        <dbReference type="PROSITE" id="PS50011"/>
    </source>
</evidence>
<dbReference type="GeneID" id="88775188"/>
<dbReference type="InterPro" id="IPR050216">
    <property type="entry name" value="LRR_domain-containing"/>
</dbReference>
<dbReference type="SMART" id="SM00369">
    <property type="entry name" value="LRR_TYP"/>
    <property type="match status" value="5"/>
</dbReference>
<dbReference type="InterPro" id="IPR001611">
    <property type="entry name" value="Leu-rich_rpt"/>
</dbReference>
<evidence type="ECO:0000256" key="2">
    <source>
        <dbReference type="ARBA" id="ARBA00022737"/>
    </source>
</evidence>
<dbReference type="InterPro" id="IPR000719">
    <property type="entry name" value="Prot_kinase_dom"/>
</dbReference>
<dbReference type="SUPFAM" id="SSF52058">
    <property type="entry name" value="L domain-like"/>
    <property type="match status" value="1"/>
</dbReference>
<evidence type="ECO:0000313" key="6">
    <source>
        <dbReference type="Proteomes" id="UP000310065"/>
    </source>
</evidence>
<dbReference type="KEGG" id="pdv:FFU37_05955"/>
<name>A0A4P9IZR8_9GAMM</name>
<dbReference type="PROSITE" id="PS51450">
    <property type="entry name" value="LRR"/>
    <property type="match status" value="1"/>
</dbReference>
<dbReference type="PROSITE" id="PS00107">
    <property type="entry name" value="PROTEIN_KINASE_ATP"/>
    <property type="match status" value="1"/>
</dbReference>
<dbReference type="Gene3D" id="3.30.200.20">
    <property type="entry name" value="Phosphorylase Kinase, domain 1"/>
    <property type="match status" value="1"/>
</dbReference>
<dbReference type="AlphaFoldDB" id="A0A4P9IZR8"/>
<keyword evidence="5" id="KW-0418">Kinase</keyword>
<protein>
    <submittedName>
        <fullName evidence="5">Protein kinase</fullName>
    </submittedName>
</protein>
<gene>
    <name evidence="5" type="ORF">FFU37_05955</name>
</gene>